<dbReference type="PANTHER" id="PTHR13952">
    <property type="entry name" value="U1 SMALL NUCLEAR RIBONUCLEOPROTEIN 70 KD"/>
    <property type="match status" value="1"/>
</dbReference>
<dbReference type="Pfam" id="PF00076">
    <property type="entry name" value="RRM_1"/>
    <property type="match status" value="1"/>
</dbReference>
<evidence type="ECO:0000256" key="1">
    <source>
        <dbReference type="ARBA" id="ARBA00004123"/>
    </source>
</evidence>
<evidence type="ECO:0000313" key="9">
    <source>
        <dbReference type="Proteomes" id="UP000485058"/>
    </source>
</evidence>
<dbReference type="EMBL" id="BLLF01001667">
    <property type="protein sequence ID" value="GFH20614.1"/>
    <property type="molecule type" value="Genomic_DNA"/>
</dbReference>
<gene>
    <name evidence="8" type="ORF">HaLaN_17764</name>
</gene>
<name>A0A699ZPF3_HAELA</name>
<keyword evidence="3" id="KW-0539">Nucleus</keyword>
<dbReference type="PANTHER" id="PTHR13952:SF5">
    <property type="entry name" value="U1 SMALL NUCLEAR RIBONUCLEOPROTEIN 70 KDA"/>
    <property type="match status" value="1"/>
</dbReference>
<protein>
    <submittedName>
        <fullName evidence="8">RRM domain-containing protein</fullName>
    </submittedName>
</protein>
<keyword evidence="9" id="KW-1185">Reference proteome</keyword>
<dbReference type="Proteomes" id="UP000485058">
    <property type="component" value="Unassembled WGS sequence"/>
</dbReference>
<reference evidence="8 9" key="1">
    <citation type="submission" date="2020-02" db="EMBL/GenBank/DDBJ databases">
        <title>Draft genome sequence of Haematococcus lacustris strain NIES-144.</title>
        <authorList>
            <person name="Morimoto D."/>
            <person name="Nakagawa S."/>
            <person name="Yoshida T."/>
            <person name="Sawayama S."/>
        </authorList>
    </citation>
    <scope>NUCLEOTIDE SEQUENCE [LARGE SCALE GENOMIC DNA]</scope>
    <source>
        <strain evidence="8 9">NIES-144</strain>
    </source>
</reference>
<feature type="compositionally biased region" description="Basic and acidic residues" evidence="6">
    <location>
        <begin position="1"/>
        <end position="15"/>
    </location>
</feature>
<evidence type="ECO:0000256" key="4">
    <source>
        <dbReference type="ARBA" id="ARBA00023274"/>
    </source>
</evidence>
<accession>A0A699ZPF3</accession>
<dbReference type="PROSITE" id="PS50102">
    <property type="entry name" value="RRM"/>
    <property type="match status" value="1"/>
</dbReference>
<keyword evidence="4" id="KW-0687">Ribonucleoprotein</keyword>
<evidence type="ECO:0000256" key="2">
    <source>
        <dbReference type="ARBA" id="ARBA00022884"/>
    </source>
</evidence>
<evidence type="ECO:0000313" key="8">
    <source>
        <dbReference type="EMBL" id="GFH20614.1"/>
    </source>
</evidence>
<dbReference type="InterPro" id="IPR000504">
    <property type="entry name" value="RRM_dom"/>
</dbReference>
<evidence type="ECO:0000256" key="3">
    <source>
        <dbReference type="ARBA" id="ARBA00023242"/>
    </source>
</evidence>
<dbReference type="GO" id="GO:0071004">
    <property type="term" value="C:U2-type prespliceosome"/>
    <property type="evidence" value="ECO:0007669"/>
    <property type="project" value="TreeGrafter"/>
</dbReference>
<dbReference type="SMART" id="SM00360">
    <property type="entry name" value="RRM"/>
    <property type="match status" value="1"/>
</dbReference>
<feature type="domain" description="RRM" evidence="7">
    <location>
        <begin position="170"/>
        <end position="239"/>
    </location>
</feature>
<dbReference type="AlphaFoldDB" id="A0A699ZPF3"/>
<organism evidence="8 9">
    <name type="scientific">Haematococcus lacustris</name>
    <name type="common">Green alga</name>
    <name type="synonym">Haematococcus pluvialis</name>
    <dbReference type="NCBI Taxonomy" id="44745"/>
    <lineage>
        <taxon>Eukaryota</taxon>
        <taxon>Viridiplantae</taxon>
        <taxon>Chlorophyta</taxon>
        <taxon>core chlorophytes</taxon>
        <taxon>Chlorophyceae</taxon>
        <taxon>CS clade</taxon>
        <taxon>Chlamydomonadales</taxon>
        <taxon>Haematococcaceae</taxon>
        <taxon>Haematococcus</taxon>
    </lineage>
</organism>
<dbReference type="InterPro" id="IPR035979">
    <property type="entry name" value="RBD_domain_sf"/>
</dbReference>
<dbReference type="GO" id="GO:0030619">
    <property type="term" value="F:U1 snRNA binding"/>
    <property type="evidence" value="ECO:0007669"/>
    <property type="project" value="TreeGrafter"/>
</dbReference>
<feature type="non-terminal residue" evidence="8">
    <location>
        <position position="239"/>
    </location>
</feature>
<keyword evidence="2 5" id="KW-0694">RNA-binding</keyword>
<dbReference type="Pfam" id="PF12220">
    <property type="entry name" value="U1snRNP70_N"/>
    <property type="match status" value="1"/>
</dbReference>
<dbReference type="InterPro" id="IPR022023">
    <property type="entry name" value="U1snRNP70_N"/>
</dbReference>
<evidence type="ECO:0000256" key="5">
    <source>
        <dbReference type="PROSITE-ProRule" id="PRU00176"/>
    </source>
</evidence>
<dbReference type="GO" id="GO:0005685">
    <property type="term" value="C:U1 snRNP"/>
    <property type="evidence" value="ECO:0007669"/>
    <property type="project" value="TreeGrafter"/>
</dbReference>
<dbReference type="GO" id="GO:0003729">
    <property type="term" value="F:mRNA binding"/>
    <property type="evidence" value="ECO:0007669"/>
    <property type="project" value="TreeGrafter"/>
</dbReference>
<feature type="region of interest" description="Disordered" evidence="6">
    <location>
        <begin position="1"/>
        <end position="34"/>
    </location>
</feature>
<feature type="non-terminal residue" evidence="8">
    <location>
        <position position="1"/>
    </location>
</feature>
<dbReference type="InterPro" id="IPR051183">
    <property type="entry name" value="U1_U11-U12_snRNP_70-35kDa"/>
</dbReference>
<comment type="subcellular location">
    <subcellularLocation>
        <location evidence="1">Nucleus</location>
    </subcellularLocation>
</comment>
<dbReference type="InterPro" id="IPR012677">
    <property type="entry name" value="Nucleotide-bd_a/b_plait_sf"/>
</dbReference>
<sequence>MTREREYFFGEDRMGRGGFGGRPADKGGPRGPGGFVHKSQIVKQLKENMQSGHKTGLNQKILDYFAPRPPLLHGTELKKKKLPVPFTGLAAFVDKFAGPQDPEEVKDSGKIRLYKNPELALQCRLNTETQQEKALRLLDWKREEAVKQVADAARGWDPHKDLKAEGDPFRTIFVAKLSFEVTEKKLRREFEEFGPIRRVRIVLDKAGKSRGYGFIEFEDKKDMKEAYKQGDGKKIEGRR</sequence>
<dbReference type="GO" id="GO:0000398">
    <property type="term" value="P:mRNA splicing, via spliceosome"/>
    <property type="evidence" value="ECO:0007669"/>
    <property type="project" value="TreeGrafter"/>
</dbReference>
<dbReference type="Gene3D" id="3.30.70.330">
    <property type="match status" value="1"/>
</dbReference>
<evidence type="ECO:0000256" key="6">
    <source>
        <dbReference type="SAM" id="MobiDB-lite"/>
    </source>
</evidence>
<dbReference type="GO" id="GO:0071011">
    <property type="term" value="C:precatalytic spliceosome"/>
    <property type="evidence" value="ECO:0007669"/>
    <property type="project" value="TreeGrafter"/>
</dbReference>
<dbReference type="SUPFAM" id="SSF54928">
    <property type="entry name" value="RNA-binding domain, RBD"/>
    <property type="match status" value="1"/>
</dbReference>
<evidence type="ECO:0000259" key="7">
    <source>
        <dbReference type="PROSITE" id="PS50102"/>
    </source>
</evidence>
<comment type="caution">
    <text evidence="8">The sequence shown here is derived from an EMBL/GenBank/DDBJ whole genome shotgun (WGS) entry which is preliminary data.</text>
</comment>
<proteinExistence type="predicted"/>